<proteinExistence type="inferred from homology"/>
<keyword evidence="4 7" id="KW-0064">Aspartyl protease</keyword>
<dbReference type="AlphaFoldDB" id="A0A2P8A928"/>
<dbReference type="CDD" id="cd05474">
    <property type="entry name" value="SAP_like"/>
    <property type="match status" value="1"/>
</dbReference>
<comment type="similarity">
    <text evidence="1 7">Belongs to the peptidase A1 family.</text>
</comment>
<dbReference type="PROSITE" id="PS51767">
    <property type="entry name" value="PEPTIDASE_A1"/>
    <property type="match status" value="1"/>
</dbReference>
<reference evidence="10 11" key="1">
    <citation type="submission" date="2017-05" db="EMBL/GenBank/DDBJ databases">
        <title>Draft genome sequence of Elsinoe australis.</title>
        <authorList>
            <person name="Cheng Q."/>
        </authorList>
    </citation>
    <scope>NUCLEOTIDE SEQUENCE [LARGE SCALE GENOMIC DNA]</scope>
    <source>
        <strain evidence="10 11">NL1</strain>
    </source>
</reference>
<protein>
    <recommendedName>
        <fullName evidence="9">Peptidase A1 domain-containing protein</fullName>
    </recommendedName>
</protein>
<organism evidence="10 11">
    <name type="scientific">Elsinoe australis</name>
    <dbReference type="NCBI Taxonomy" id="40998"/>
    <lineage>
        <taxon>Eukaryota</taxon>
        <taxon>Fungi</taxon>
        <taxon>Dikarya</taxon>
        <taxon>Ascomycota</taxon>
        <taxon>Pezizomycotina</taxon>
        <taxon>Dothideomycetes</taxon>
        <taxon>Dothideomycetidae</taxon>
        <taxon>Myriangiales</taxon>
        <taxon>Elsinoaceae</taxon>
        <taxon>Elsinoe</taxon>
    </lineage>
</organism>
<keyword evidence="2 7" id="KW-0645">Protease</keyword>
<evidence type="ECO:0000256" key="2">
    <source>
        <dbReference type="ARBA" id="ARBA00022670"/>
    </source>
</evidence>
<feature type="active site" evidence="6">
    <location>
        <position position="305"/>
    </location>
</feature>
<accession>A0A2P8A928</accession>
<dbReference type="InterPro" id="IPR033121">
    <property type="entry name" value="PEPTIDASE_A1"/>
</dbReference>
<evidence type="ECO:0000256" key="7">
    <source>
        <dbReference type="RuleBase" id="RU000454"/>
    </source>
</evidence>
<dbReference type="OrthoDB" id="771136at2759"/>
<evidence type="ECO:0000313" key="11">
    <source>
        <dbReference type="Proteomes" id="UP000243723"/>
    </source>
</evidence>
<dbReference type="Pfam" id="PF00026">
    <property type="entry name" value="Asp"/>
    <property type="match status" value="1"/>
</dbReference>
<dbReference type="STRING" id="40998.A0A2P8A928"/>
<dbReference type="GO" id="GO:0006508">
    <property type="term" value="P:proteolysis"/>
    <property type="evidence" value="ECO:0007669"/>
    <property type="project" value="UniProtKB-KW"/>
</dbReference>
<feature type="active site" evidence="6">
    <location>
        <position position="88"/>
    </location>
</feature>
<evidence type="ECO:0000256" key="3">
    <source>
        <dbReference type="ARBA" id="ARBA00022729"/>
    </source>
</evidence>
<dbReference type="PANTHER" id="PTHR47966:SF65">
    <property type="entry name" value="ASPARTIC-TYPE ENDOPEPTIDASE"/>
    <property type="match status" value="1"/>
</dbReference>
<dbReference type="PROSITE" id="PS00141">
    <property type="entry name" value="ASP_PROTEASE"/>
    <property type="match status" value="1"/>
</dbReference>
<comment type="caution">
    <text evidence="10">The sequence shown here is derived from an EMBL/GenBank/DDBJ whole genome shotgun (WGS) entry which is preliminary data.</text>
</comment>
<dbReference type="InterPro" id="IPR033876">
    <property type="entry name" value="SAP-like"/>
</dbReference>
<dbReference type="InterPro" id="IPR021109">
    <property type="entry name" value="Peptidase_aspartic_dom_sf"/>
</dbReference>
<dbReference type="GO" id="GO:0004190">
    <property type="term" value="F:aspartic-type endopeptidase activity"/>
    <property type="evidence" value="ECO:0007669"/>
    <property type="project" value="UniProtKB-KW"/>
</dbReference>
<dbReference type="Proteomes" id="UP000243723">
    <property type="component" value="Unassembled WGS sequence"/>
</dbReference>
<evidence type="ECO:0000256" key="1">
    <source>
        <dbReference type="ARBA" id="ARBA00007447"/>
    </source>
</evidence>
<evidence type="ECO:0000313" key="10">
    <source>
        <dbReference type="EMBL" id="PSK56975.1"/>
    </source>
</evidence>
<feature type="chain" id="PRO_5015145264" description="Peptidase A1 domain-containing protein" evidence="8">
    <location>
        <begin position="20"/>
        <end position="561"/>
    </location>
</feature>
<dbReference type="InterPro" id="IPR001969">
    <property type="entry name" value="Aspartic_peptidase_AS"/>
</dbReference>
<evidence type="ECO:0000256" key="8">
    <source>
        <dbReference type="SAM" id="SignalP"/>
    </source>
</evidence>
<keyword evidence="5 7" id="KW-0378">Hydrolase</keyword>
<name>A0A2P8A928_9PEZI</name>
<evidence type="ECO:0000256" key="5">
    <source>
        <dbReference type="ARBA" id="ARBA00022801"/>
    </source>
</evidence>
<dbReference type="PRINTS" id="PR00792">
    <property type="entry name" value="PEPSIN"/>
</dbReference>
<feature type="domain" description="Peptidase A1" evidence="9">
    <location>
        <begin position="70"/>
        <end position="428"/>
    </location>
</feature>
<feature type="signal peptide" evidence="8">
    <location>
        <begin position="1"/>
        <end position="19"/>
    </location>
</feature>
<dbReference type="EMBL" id="NHZQ01000060">
    <property type="protein sequence ID" value="PSK56975.1"/>
    <property type="molecule type" value="Genomic_DNA"/>
</dbReference>
<dbReference type="PANTHER" id="PTHR47966">
    <property type="entry name" value="BETA-SITE APP-CLEAVING ENZYME, ISOFORM A-RELATED"/>
    <property type="match status" value="1"/>
</dbReference>
<keyword evidence="3 8" id="KW-0732">Signal</keyword>
<evidence type="ECO:0000256" key="4">
    <source>
        <dbReference type="ARBA" id="ARBA00022750"/>
    </source>
</evidence>
<gene>
    <name evidence="10" type="ORF">B9Z65_6599</name>
</gene>
<dbReference type="InterPro" id="IPR001461">
    <property type="entry name" value="Aspartic_peptidase_A1"/>
</dbReference>
<evidence type="ECO:0000259" key="9">
    <source>
        <dbReference type="PROSITE" id="PS51767"/>
    </source>
</evidence>
<dbReference type="SUPFAM" id="SSF50630">
    <property type="entry name" value="Acid proteases"/>
    <property type="match status" value="1"/>
</dbReference>
<sequence>MVRFSAFLAGLPLADLALATGTVSLSLEKRAILDGRPQPVKGIYKRQQSDAGTVESTVYDVLPWSLGGAYYTNISVGTPPQTLTVILDTGSSDLYVDASSSQACKDTSSPTTCRGGSFDPGSSTTYSVAVSNGFNTSFGDGSTATGDFGRDTISFGDVVVSGVQFGVASDVQSTTGFAVSLMGVGYAANEASSREYPNMPEVLRQAGAINSRLYSVFLNQVGDATGTILFGGIDTSKYTGQLQTMNMLPVTLQDRSGRDSLEEVFEFLVSVTGVSARASGQTTTFLSGGDPDAGRNSGSLRVLLDTGSTAWTVPPSYYNRLTRLFGNSIDSHGYMECSHQNDDVTITIEFGGKVSIDVPAKSLVIPVYDPANNLQLTTTTGQPLCTFLISPDTNNQQQNSNGFLTLGDAVLRSMYVVFDMDNAQISIAQANPNAPTDASSSGSGDNIKVVQAGPSGVAQAVGSANGGVATVAQNSYSIAAEVTASQSMSFATASSAIGTATGTFAIPQAGQVTPGALETSQAATTSTGAAVSTTPTTQNGLHLTVLLTWVAMTSLGFIVFI</sequence>
<dbReference type="Gene3D" id="2.40.70.10">
    <property type="entry name" value="Acid Proteases"/>
    <property type="match status" value="2"/>
</dbReference>
<evidence type="ECO:0000256" key="6">
    <source>
        <dbReference type="PIRSR" id="PIRSR601461-1"/>
    </source>
</evidence>
<keyword evidence="11" id="KW-1185">Reference proteome</keyword>